<dbReference type="EMBL" id="LXQA010577359">
    <property type="protein sequence ID" value="MCI60208.1"/>
    <property type="molecule type" value="Genomic_DNA"/>
</dbReference>
<dbReference type="Proteomes" id="UP000265520">
    <property type="component" value="Unassembled WGS sequence"/>
</dbReference>
<feature type="non-terminal residue" evidence="1">
    <location>
        <position position="39"/>
    </location>
</feature>
<accession>A0A392TGR6</accession>
<evidence type="ECO:0000313" key="1">
    <source>
        <dbReference type="EMBL" id="MCI60208.1"/>
    </source>
</evidence>
<name>A0A392TGR6_9FABA</name>
<comment type="caution">
    <text evidence="1">The sequence shown here is derived from an EMBL/GenBank/DDBJ whole genome shotgun (WGS) entry which is preliminary data.</text>
</comment>
<proteinExistence type="predicted"/>
<protein>
    <submittedName>
        <fullName evidence="1">Kinesin-4-like</fullName>
    </submittedName>
</protein>
<evidence type="ECO:0000313" key="2">
    <source>
        <dbReference type="Proteomes" id="UP000265520"/>
    </source>
</evidence>
<reference evidence="1 2" key="1">
    <citation type="journal article" date="2018" name="Front. Plant Sci.">
        <title>Red Clover (Trifolium pratense) and Zigzag Clover (T. medium) - A Picture of Genomic Similarities and Differences.</title>
        <authorList>
            <person name="Dluhosova J."/>
            <person name="Istvanek J."/>
            <person name="Nedelnik J."/>
            <person name="Repkova J."/>
        </authorList>
    </citation>
    <scope>NUCLEOTIDE SEQUENCE [LARGE SCALE GENOMIC DNA]</scope>
    <source>
        <strain evidence="2">cv. 10/8</strain>
        <tissue evidence="1">Leaf</tissue>
    </source>
</reference>
<sequence length="39" mass="4612">MQFMQMKFHDEFSNLGMHIHGLAHAASGYHRVLEENRKL</sequence>
<dbReference type="AlphaFoldDB" id="A0A392TGR6"/>
<keyword evidence="2" id="KW-1185">Reference proteome</keyword>
<organism evidence="1 2">
    <name type="scientific">Trifolium medium</name>
    <dbReference type="NCBI Taxonomy" id="97028"/>
    <lineage>
        <taxon>Eukaryota</taxon>
        <taxon>Viridiplantae</taxon>
        <taxon>Streptophyta</taxon>
        <taxon>Embryophyta</taxon>
        <taxon>Tracheophyta</taxon>
        <taxon>Spermatophyta</taxon>
        <taxon>Magnoliopsida</taxon>
        <taxon>eudicotyledons</taxon>
        <taxon>Gunneridae</taxon>
        <taxon>Pentapetalae</taxon>
        <taxon>rosids</taxon>
        <taxon>fabids</taxon>
        <taxon>Fabales</taxon>
        <taxon>Fabaceae</taxon>
        <taxon>Papilionoideae</taxon>
        <taxon>50 kb inversion clade</taxon>
        <taxon>NPAAA clade</taxon>
        <taxon>Hologalegina</taxon>
        <taxon>IRL clade</taxon>
        <taxon>Trifolieae</taxon>
        <taxon>Trifolium</taxon>
    </lineage>
</organism>